<dbReference type="SUPFAM" id="SSF53474">
    <property type="entry name" value="alpha/beta-Hydrolases"/>
    <property type="match status" value="1"/>
</dbReference>
<dbReference type="GO" id="GO:0004806">
    <property type="term" value="F:triacylglycerol lipase activity"/>
    <property type="evidence" value="ECO:0007669"/>
    <property type="project" value="TreeGrafter"/>
</dbReference>
<dbReference type="AlphaFoldDB" id="A0A102KRR1"/>
<reference evidence="1 2" key="1">
    <citation type="submission" date="2015-11" db="EMBL/GenBank/DDBJ databases">
        <title>Expanding the genomic diversity of Burkholderia species for the development of highly accurate diagnostics.</title>
        <authorList>
            <person name="Sahl J."/>
            <person name="Keim P."/>
            <person name="Wagner D."/>
        </authorList>
    </citation>
    <scope>NUCLEOTIDE SEQUENCE [LARGE SCALE GENOMIC DNA]</scope>
    <source>
        <strain evidence="1 2">RF32-BP4</strain>
    </source>
</reference>
<protein>
    <submittedName>
        <fullName evidence="1">Alpha/beta hydrolase</fullName>
    </submittedName>
</protein>
<keyword evidence="1" id="KW-0378">Hydrolase</keyword>
<dbReference type="InterPro" id="IPR029058">
    <property type="entry name" value="AB_hydrolase_fold"/>
</dbReference>
<dbReference type="RefSeq" id="WP_059638466.1">
    <property type="nucleotide sequence ID" value="NZ_LOTK01000021.1"/>
</dbReference>
<dbReference type="InterPro" id="IPR050471">
    <property type="entry name" value="AB_hydrolase"/>
</dbReference>
<sequence length="403" mass="43915">MHESTAAALDESDSILDLRVLSTIRMFRHLAASLPGPVRLCLFDDASDRPASDARDAQRVVAIAFARIGARDVRFEEDGAARLSSFELLMSRRISAAFDYRYDHFDTPQRLACAQREAEDFDFDVLSAGVERVRIAREAGVSLSAYAGSHRDRPAVVLALPCGMPLDLCQRWFDALAERHFVLTWETRALFGACDAFDAARTDIDAQVDDLFAVMDRFGVDRAHLMGICGGAVVALQAALAQPARAVSLNLWYGDYNLSDDALRTMHQRNCAWLMEAAAQGRDVAQDLQRRFADPSTLVTVPAEIAHAALYPYANAELMYRYAKLSDALNKVDALALLPRVSVPTMVVAGDDDEIAHCGGSVFAAGRIPGARLEVEVGGSHPKLFRASPVSAARALKFLAGNA</sequence>
<comment type="caution">
    <text evidence="1">The sequence shown here is derived from an EMBL/GenBank/DDBJ whole genome shotgun (WGS) entry which is preliminary data.</text>
</comment>
<proteinExistence type="predicted"/>
<organism evidence="1 2">
    <name type="scientific">Burkholderia ubonensis</name>
    <dbReference type="NCBI Taxonomy" id="101571"/>
    <lineage>
        <taxon>Bacteria</taxon>
        <taxon>Pseudomonadati</taxon>
        <taxon>Pseudomonadota</taxon>
        <taxon>Betaproteobacteria</taxon>
        <taxon>Burkholderiales</taxon>
        <taxon>Burkholderiaceae</taxon>
        <taxon>Burkholderia</taxon>
        <taxon>Burkholderia cepacia complex</taxon>
    </lineage>
</organism>
<dbReference type="PANTHER" id="PTHR43433:SF5">
    <property type="entry name" value="AB HYDROLASE-1 DOMAIN-CONTAINING PROTEIN"/>
    <property type="match status" value="1"/>
</dbReference>
<dbReference type="PANTHER" id="PTHR43433">
    <property type="entry name" value="HYDROLASE, ALPHA/BETA FOLD FAMILY PROTEIN"/>
    <property type="match status" value="1"/>
</dbReference>
<dbReference type="Proteomes" id="UP000065521">
    <property type="component" value="Unassembled WGS sequence"/>
</dbReference>
<dbReference type="EMBL" id="LOTN01000078">
    <property type="protein sequence ID" value="KUZ80345.1"/>
    <property type="molecule type" value="Genomic_DNA"/>
</dbReference>
<dbReference type="GO" id="GO:0046503">
    <property type="term" value="P:glycerolipid catabolic process"/>
    <property type="evidence" value="ECO:0007669"/>
    <property type="project" value="TreeGrafter"/>
</dbReference>
<evidence type="ECO:0000313" key="1">
    <source>
        <dbReference type="EMBL" id="KUZ80345.1"/>
    </source>
</evidence>
<gene>
    <name evidence="1" type="ORF">WI38_33720</name>
</gene>
<name>A0A102KRR1_9BURK</name>
<dbReference type="Gene3D" id="3.40.50.1820">
    <property type="entry name" value="alpha/beta hydrolase"/>
    <property type="match status" value="1"/>
</dbReference>
<evidence type="ECO:0000313" key="2">
    <source>
        <dbReference type="Proteomes" id="UP000065521"/>
    </source>
</evidence>
<accession>A0A102KRR1</accession>